<evidence type="ECO:0000313" key="10">
    <source>
        <dbReference type="EMBL" id="NYE03846.1"/>
    </source>
</evidence>
<evidence type="ECO:0000256" key="7">
    <source>
        <dbReference type="ARBA" id="ARBA00023137"/>
    </source>
</evidence>
<dbReference type="Proteomes" id="UP000548423">
    <property type="component" value="Unassembled WGS sequence"/>
</dbReference>
<evidence type="ECO:0000256" key="6">
    <source>
        <dbReference type="ARBA" id="ARBA00022840"/>
    </source>
</evidence>
<proteinExistence type="inferred from homology"/>
<keyword evidence="6" id="KW-0067">ATP-binding</keyword>
<keyword evidence="7" id="KW-0829">Tyrosine-protein kinase</keyword>
<evidence type="ECO:0000259" key="9">
    <source>
        <dbReference type="Pfam" id="PF13614"/>
    </source>
</evidence>
<dbReference type="CDD" id="cd05387">
    <property type="entry name" value="BY-kinase"/>
    <property type="match status" value="1"/>
</dbReference>
<reference evidence="11" key="2">
    <citation type="submission" date="2020-08" db="EMBL/GenBank/DDBJ databases">
        <title>The Agave Microbiome: Exploring the role of microbial communities in plant adaptations to desert environments.</title>
        <authorList>
            <person name="Partida-Martinez L.P."/>
        </authorList>
    </citation>
    <scope>NUCLEOTIDE SEQUENCE [LARGE SCALE GENOMIC DNA]</scope>
    <source>
        <strain evidence="11">AT2.8</strain>
    </source>
</reference>
<dbReference type="InterPro" id="IPR027417">
    <property type="entry name" value="P-loop_NTPase"/>
</dbReference>
<sequence length="218" mass="23637">MAIGQRKSISTDRKKNLIAHYSPESLVSNQFRSIRTNINFLTTIQSMSTLLITSPNDGEGKSTTAANLAISMSQQKTILLIDANLRKPTVHLSFKIPNTIGLTSVLANLESLDNAIHKSEIPQLDLLPSGPVSPFPSELLASKRLENLLEIISKSYDYVLIDSPSILGAVDTKVLANRCDGVILVANSGKTGLKQTLEAKKVLDFANSNIVGVILNER</sequence>
<dbReference type="InterPro" id="IPR025669">
    <property type="entry name" value="AAA_dom"/>
</dbReference>
<dbReference type="SUPFAM" id="SSF52540">
    <property type="entry name" value="P-loop containing nucleoside triphosphate hydrolases"/>
    <property type="match status" value="1"/>
</dbReference>
<organism evidence="10 11">
    <name type="scientific">Neobacillus niacini</name>
    <dbReference type="NCBI Taxonomy" id="86668"/>
    <lineage>
        <taxon>Bacteria</taxon>
        <taxon>Bacillati</taxon>
        <taxon>Bacillota</taxon>
        <taxon>Bacilli</taxon>
        <taxon>Bacillales</taxon>
        <taxon>Bacillaceae</taxon>
        <taxon>Neobacillus</taxon>
    </lineage>
</organism>
<keyword evidence="3" id="KW-0808">Transferase</keyword>
<dbReference type="GO" id="GO:0004715">
    <property type="term" value="F:non-membrane spanning protein tyrosine kinase activity"/>
    <property type="evidence" value="ECO:0007669"/>
    <property type="project" value="UniProtKB-EC"/>
</dbReference>
<protein>
    <recommendedName>
        <fullName evidence="2">non-specific protein-tyrosine kinase</fullName>
        <ecNumber evidence="2">2.7.10.2</ecNumber>
    </recommendedName>
</protein>
<evidence type="ECO:0000256" key="5">
    <source>
        <dbReference type="ARBA" id="ARBA00022777"/>
    </source>
</evidence>
<dbReference type="EMBL" id="JACCBX010000001">
    <property type="protein sequence ID" value="NYE03846.1"/>
    <property type="molecule type" value="Genomic_DNA"/>
</dbReference>
<dbReference type="InterPro" id="IPR050445">
    <property type="entry name" value="Bact_polysacc_biosynth/exp"/>
</dbReference>
<comment type="caution">
    <text evidence="10">The sequence shown here is derived from an EMBL/GenBank/DDBJ whole genome shotgun (WGS) entry which is preliminary data.</text>
</comment>
<reference evidence="11" key="1">
    <citation type="submission" date="2020-07" db="EMBL/GenBank/DDBJ databases">
        <authorList>
            <person name="Partida-Martinez L."/>
            <person name="Huntemann M."/>
            <person name="Clum A."/>
            <person name="Wang J."/>
            <person name="Palaniappan K."/>
            <person name="Ritter S."/>
            <person name="Chen I.-M."/>
            <person name="Stamatis D."/>
            <person name="Reddy T."/>
            <person name="O'Malley R."/>
            <person name="Daum C."/>
            <person name="Shapiro N."/>
            <person name="Ivanova N."/>
            <person name="Kyrpides N."/>
            <person name="Woyke T."/>
        </authorList>
    </citation>
    <scope>NUCLEOTIDE SEQUENCE [LARGE SCALE GENOMIC DNA]</scope>
    <source>
        <strain evidence="11">AT2.8</strain>
    </source>
</reference>
<comment type="catalytic activity">
    <reaction evidence="8">
        <text>L-tyrosyl-[protein] + ATP = O-phospho-L-tyrosyl-[protein] + ADP + H(+)</text>
        <dbReference type="Rhea" id="RHEA:10596"/>
        <dbReference type="Rhea" id="RHEA-COMP:10136"/>
        <dbReference type="Rhea" id="RHEA-COMP:20101"/>
        <dbReference type="ChEBI" id="CHEBI:15378"/>
        <dbReference type="ChEBI" id="CHEBI:30616"/>
        <dbReference type="ChEBI" id="CHEBI:46858"/>
        <dbReference type="ChEBI" id="CHEBI:61978"/>
        <dbReference type="ChEBI" id="CHEBI:456216"/>
        <dbReference type="EC" id="2.7.10.2"/>
    </reaction>
</comment>
<accession>A0A852T7N2</accession>
<evidence type="ECO:0000256" key="3">
    <source>
        <dbReference type="ARBA" id="ARBA00022679"/>
    </source>
</evidence>
<evidence type="ECO:0000256" key="4">
    <source>
        <dbReference type="ARBA" id="ARBA00022741"/>
    </source>
</evidence>
<dbReference type="Pfam" id="PF13614">
    <property type="entry name" value="AAA_31"/>
    <property type="match status" value="1"/>
</dbReference>
<dbReference type="PANTHER" id="PTHR32309:SF13">
    <property type="entry name" value="FERRIC ENTEROBACTIN TRANSPORT PROTEIN FEPE"/>
    <property type="match status" value="1"/>
</dbReference>
<evidence type="ECO:0000256" key="2">
    <source>
        <dbReference type="ARBA" id="ARBA00011903"/>
    </source>
</evidence>
<dbReference type="PANTHER" id="PTHR32309">
    <property type="entry name" value="TYROSINE-PROTEIN KINASE"/>
    <property type="match status" value="1"/>
</dbReference>
<dbReference type="EC" id="2.7.10.2" evidence="2"/>
<dbReference type="NCBIfam" id="TIGR01007">
    <property type="entry name" value="eps_fam"/>
    <property type="match status" value="1"/>
</dbReference>
<keyword evidence="5" id="KW-0418">Kinase</keyword>
<dbReference type="GO" id="GO:0005886">
    <property type="term" value="C:plasma membrane"/>
    <property type="evidence" value="ECO:0007669"/>
    <property type="project" value="TreeGrafter"/>
</dbReference>
<feature type="domain" description="AAA" evidence="9">
    <location>
        <begin position="57"/>
        <end position="195"/>
    </location>
</feature>
<comment type="similarity">
    <text evidence="1">Belongs to the CpsD/CapB family.</text>
</comment>
<dbReference type="Gene3D" id="3.40.50.300">
    <property type="entry name" value="P-loop containing nucleotide triphosphate hydrolases"/>
    <property type="match status" value="1"/>
</dbReference>
<evidence type="ECO:0000256" key="8">
    <source>
        <dbReference type="ARBA" id="ARBA00051245"/>
    </source>
</evidence>
<evidence type="ECO:0000313" key="11">
    <source>
        <dbReference type="Proteomes" id="UP000548423"/>
    </source>
</evidence>
<dbReference type="InterPro" id="IPR005702">
    <property type="entry name" value="Wzc-like_C"/>
</dbReference>
<dbReference type="GO" id="GO:0005524">
    <property type="term" value="F:ATP binding"/>
    <property type="evidence" value="ECO:0007669"/>
    <property type="project" value="UniProtKB-KW"/>
</dbReference>
<dbReference type="AlphaFoldDB" id="A0A852T7N2"/>
<evidence type="ECO:0000256" key="1">
    <source>
        <dbReference type="ARBA" id="ARBA00007316"/>
    </source>
</evidence>
<gene>
    <name evidence="10" type="ORF">F4694_000565</name>
</gene>
<keyword evidence="4" id="KW-0547">Nucleotide-binding</keyword>
<name>A0A852T7N2_9BACI</name>